<evidence type="ECO:0000256" key="9">
    <source>
        <dbReference type="ARBA" id="ARBA00023004"/>
    </source>
</evidence>
<gene>
    <name evidence="13" type="ORF">F4Y42_19580</name>
</gene>
<keyword evidence="9" id="KW-0408">Iron</keyword>
<comment type="pathway">
    <text evidence="2">Cofactor biosynthesis; thiamine diphosphate biosynthesis.</text>
</comment>
<accession>A0A6B0YX33</accession>
<evidence type="ECO:0000256" key="3">
    <source>
        <dbReference type="ARBA" id="ARBA00009406"/>
    </source>
</evidence>
<evidence type="ECO:0000256" key="5">
    <source>
        <dbReference type="ARBA" id="ARBA00022679"/>
    </source>
</evidence>
<dbReference type="PANTHER" id="PTHR31528">
    <property type="entry name" value="4-AMINO-5-HYDROXYMETHYL-2-METHYLPYRIMIDINE PHOSPHATE SYNTHASE THI11-RELATED"/>
    <property type="match status" value="1"/>
</dbReference>
<evidence type="ECO:0000256" key="6">
    <source>
        <dbReference type="ARBA" id="ARBA00022723"/>
    </source>
</evidence>
<comment type="caution">
    <text evidence="13">The sequence shown here is derived from an EMBL/GenBank/DDBJ whole genome shotgun (WGS) entry which is preliminary data.</text>
</comment>
<dbReference type="AlphaFoldDB" id="A0A6B0YX33"/>
<dbReference type="GO" id="GO:0016740">
    <property type="term" value="F:transferase activity"/>
    <property type="evidence" value="ECO:0007669"/>
    <property type="project" value="UniProtKB-KW"/>
</dbReference>
<reference evidence="13" key="1">
    <citation type="submission" date="2019-09" db="EMBL/GenBank/DDBJ databases">
        <title>Characterisation of the sponge microbiome using genome-centric metagenomics.</title>
        <authorList>
            <person name="Engelberts J.P."/>
            <person name="Robbins S.J."/>
            <person name="De Goeij J.M."/>
            <person name="Aranda M."/>
            <person name="Bell S.C."/>
            <person name="Webster N.S."/>
        </authorList>
    </citation>
    <scope>NUCLEOTIDE SEQUENCE</scope>
    <source>
        <strain evidence="13">SB0664_bin_27</strain>
    </source>
</reference>
<protein>
    <recommendedName>
        <fullName evidence="10">Thiamine pyrimidine synthase</fullName>
    </recommendedName>
</protein>
<keyword evidence="5" id="KW-0808">Transferase</keyword>
<evidence type="ECO:0000259" key="12">
    <source>
        <dbReference type="Pfam" id="PF09084"/>
    </source>
</evidence>
<comment type="subunit">
    <text evidence="4">Homodimer.</text>
</comment>
<evidence type="ECO:0000256" key="8">
    <source>
        <dbReference type="ARBA" id="ARBA00022977"/>
    </source>
</evidence>
<keyword evidence="6" id="KW-0479">Metal-binding</keyword>
<dbReference type="Gene3D" id="3.40.190.10">
    <property type="entry name" value="Periplasmic binding protein-like II"/>
    <property type="match status" value="2"/>
</dbReference>
<comment type="catalytic activity">
    <reaction evidence="11">
        <text>N(6)-(pyridoxal phosphate)-L-lysyl-[4-amino-5-hydroxymethyl-2-methylpyrimidine phosphate synthase] + L-histidyl-[4-amino-5-hydroxymethyl-2-methylpyrimidine phosphate synthase] + 2 Fe(3+) + 4 H2O = L-lysyl-[4-amino-5-hydroxymethyl-2-methylpyrimidine phosphate synthase] + (2S)-2-amino-5-hydroxy-4-oxopentanoyl-[4-amino-5-hydroxymethyl-2-methylpyrimidine phosphate synthase] + 4-amino-2-methyl-5-(phosphooxymethyl)pyrimidine + 3-oxopropanoate + 2 Fe(2+) + 2 H(+)</text>
        <dbReference type="Rhea" id="RHEA:65756"/>
        <dbReference type="Rhea" id="RHEA-COMP:16892"/>
        <dbReference type="Rhea" id="RHEA-COMP:16893"/>
        <dbReference type="Rhea" id="RHEA-COMP:16894"/>
        <dbReference type="Rhea" id="RHEA-COMP:16895"/>
        <dbReference type="ChEBI" id="CHEBI:15377"/>
        <dbReference type="ChEBI" id="CHEBI:15378"/>
        <dbReference type="ChEBI" id="CHEBI:29033"/>
        <dbReference type="ChEBI" id="CHEBI:29034"/>
        <dbReference type="ChEBI" id="CHEBI:29969"/>
        <dbReference type="ChEBI" id="CHEBI:29979"/>
        <dbReference type="ChEBI" id="CHEBI:33190"/>
        <dbReference type="ChEBI" id="CHEBI:58354"/>
        <dbReference type="ChEBI" id="CHEBI:143915"/>
        <dbReference type="ChEBI" id="CHEBI:157692"/>
    </reaction>
    <physiologicalReaction direction="left-to-right" evidence="11">
        <dbReference type="Rhea" id="RHEA:65757"/>
    </physiologicalReaction>
</comment>
<keyword evidence="7" id="KW-0663">Pyridoxal phosphate</keyword>
<dbReference type="PROSITE" id="PS51257">
    <property type="entry name" value="PROKAR_LIPOPROTEIN"/>
    <property type="match status" value="1"/>
</dbReference>
<evidence type="ECO:0000313" key="13">
    <source>
        <dbReference type="EMBL" id="MXY95644.1"/>
    </source>
</evidence>
<evidence type="ECO:0000256" key="4">
    <source>
        <dbReference type="ARBA" id="ARBA00011738"/>
    </source>
</evidence>
<dbReference type="EMBL" id="VXRG01000167">
    <property type="protein sequence ID" value="MXY95644.1"/>
    <property type="molecule type" value="Genomic_DNA"/>
</dbReference>
<dbReference type="InterPro" id="IPR015168">
    <property type="entry name" value="SsuA/THI5"/>
</dbReference>
<dbReference type="InterPro" id="IPR027939">
    <property type="entry name" value="NMT1/THI5"/>
</dbReference>
<evidence type="ECO:0000256" key="10">
    <source>
        <dbReference type="ARBA" id="ARBA00033171"/>
    </source>
</evidence>
<evidence type="ECO:0000256" key="7">
    <source>
        <dbReference type="ARBA" id="ARBA00022898"/>
    </source>
</evidence>
<proteinExistence type="inferred from homology"/>
<keyword evidence="8" id="KW-0784">Thiamine biosynthesis</keyword>
<dbReference type="Pfam" id="PF09084">
    <property type="entry name" value="NMT1"/>
    <property type="match status" value="1"/>
</dbReference>
<feature type="domain" description="SsuA/THI5-like" evidence="12">
    <location>
        <begin position="101"/>
        <end position="317"/>
    </location>
</feature>
<dbReference type="SUPFAM" id="SSF53850">
    <property type="entry name" value="Periplasmic binding protein-like II"/>
    <property type="match status" value="1"/>
</dbReference>
<evidence type="ECO:0000256" key="1">
    <source>
        <dbReference type="ARBA" id="ARBA00003469"/>
    </source>
</evidence>
<evidence type="ECO:0000256" key="11">
    <source>
        <dbReference type="ARBA" id="ARBA00048179"/>
    </source>
</evidence>
<sequence>MRNSSFFILLYALTALLLSACMFPVLIPETEAGMGAAAGGQVESDAEFERLLACVEDSFPAENYITNELLPDLDGAWESMDCESMDLVKIGMSWILNGGGAPWYNAVELGFFNDVCLEAELVRGGSGIGHVQTLIDGGVDFAVSAGGSLIPGLLTGHDGADIVAVGAIIKHSPYIWLGLDHDTPQDQRSGKRLTPEDFIGKTIGLHEGDGHFFELISARHGISPDQVELVVTGYSPEPVIEGEMDYTAAWLINEPQLLEAQGYMNWVAFRFSEWGWDDYSEVLVVRRSTLEENPDLVRRYLAAVLRGLRHVIESPEDSAEIAVRYAVDVELTKEKALRRYELQEALVVGADELPLGHMSAERWNRQVASLIQYDQMELPMCE</sequence>
<name>A0A6B0YX33_9CHLR</name>
<evidence type="ECO:0000256" key="2">
    <source>
        <dbReference type="ARBA" id="ARBA00004948"/>
    </source>
</evidence>
<dbReference type="PANTHER" id="PTHR31528:SF1">
    <property type="entry name" value="4-AMINO-5-HYDROXYMETHYL-2-METHYLPYRIMIDINE PHOSPHATE SYNTHASE THI11-RELATED"/>
    <property type="match status" value="1"/>
</dbReference>
<comment type="function">
    <text evidence="1">Responsible for the formation of the pyrimidine heterocycle in the thiamine biosynthesis pathway. Catalyzes the formation of hydroxymethylpyrimidine phosphate (HMP-P) from histidine and pyridoxal phosphate (PLP). The protein uses PLP and the active site histidine to form HMP-P, generating an inactive enzyme. The enzyme can only undergo a single turnover, which suggests it is a suicide enzyme.</text>
</comment>
<organism evidence="13">
    <name type="scientific">Caldilineaceae bacterium SB0664_bin_27</name>
    <dbReference type="NCBI Taxonomy" id="2605260"/>
    <lineage>
        <taxon>Bacteria</taxon>
        <taxon>Bacillati</taxon>
        <taxon>Chloroflexota</taxon>
        <taxon>Caldilineae</taxon>
        <taxon>Caldilineales</taxon>
        <taxon>Caldilineaceae</taxon>
    </lineage>
</organism>
<dbReference type="GO" id="GO:0046872">
    <property type="term" value="F:metal ion binding"/>
    <property type="evidence" value="ECO:0007669"/>
    <property type="project" value="UniProtKB-KW"/>
</dbReference>
<comment type="similarity">
    <text evidence="3">Belongs to the NMT1/THI5 family.</text>
</comment>
<dbReference type="GO" id="GO:0009228">
    <property type="term" value="P:thiamine biosynthetic process"/>
    <property type="evidence" value="ECO:0007669"/>
    <property type="project" value="UniProtKB-KW"/>
</dbReference>